<gene>
    <name evidence="2" type="ORF">ACFSX5_12880</name>
</gene>
<dbReference type="RefSeq" id="WP_386833939.1">
    <property type="nucleotide sequence ID" value="NZ_JBHUNP010000001.1"/>
</dbReference>
<dbReference type="PIRSF" id="PIRSF032064">
    <property type="entry name" value="UCP032064"/>
    <property type="match status" value="1"/>
</dbReference>
<evidence type="ECO:0000313" key="2">
    <source>
        <dbReference type="EMBL" id="MFD2648687.1"/>
    </source>
</evidence>
<keyword evidence="3" id="KW-1185">Reference proteome</keyword>
<dbReference type="Pfam" id="PF05258">
    <property type="entry name" value="DciA"/>
    <property type="match status" value="1"/>
</dbReference>
<sequence>MIALAAARPRRYSNVMAKDEPAEPKRRNRTLSVADAVSGALGPMLKKRGFASRDIIANWPAIAPPPYDQVTMPDKLSWPRGERSAEGATLVLRCAPGHALAAQHDAPRIATAVNRYFGFLLVREVRLSADPFTPGSGTRRDNTQQPDPSVAAKVGGLVARVDDDNLREALRALGHALASRSDRNSE</sequence>
<accession>A0ABW5QM85</accession>
<feature type="region of interest" description="Disordered" evidence="1">
    <location>
        <begin position="131"/>
        <end position="156"/>
    </location>
</feature>
<proteinExistence type="predicted"/>
<reference evidence="3" key="1">
    <citation type="journal article" date="2019" name="Int. J. Syst. Evol. Microbiol.">
        <title>The Global Catalogue of Microorganisms (GCM) 10K type strain sequencing project: providing services to taxonomists for standard genome sequencing and annotation.</title>
        <authorList>
            <consortium name="The Broad Institute Genomics Platform"/>
            <consortium name="The Broad Institute Genome Sequencing Center for Infectious Disease"/>
            <person name="Wu L."/>
            <person name="Ma J."/>
        </authorList>
    </citation>
    <scope>NUCLEOTIDE SEQUENCE [LARGE SCALE GENOMIC DNA]</scope>
    <source>
        <strain evidence="3">CCM 7427</strain>
    </source>
</reference>
<name>A0ABW5QM85_9HYPH</name>
<dbReference type="EMBL" id="JBHUNP010000001">
    <property type="protein sequence ID" value="MFD2648687.1"/>
    <property type="molecule type" value="Genomic_DNA"/>
</dbReference>
<evidence type="ECO:0000256" key="1">
    <source>
        <dbReference type="SAM" id="MobiDB-lite"/>
    </source>
</evidence>
<comment type="caution">
    <text evidence="2">The sequence shown here is derived from an EMBL/GenBank/DDBJ whole genome shotgun (WGS) entry which is preliminary data.</text>
</comment>
<dbReference type="InterPro" id="IPR010593">
    <property type="entry name" value="DUF1159"/>
</dbReference>
<protein>
    <submittedName>
        <fullName evidence="2">DUF721 domain-containing protein</fullName>
    </submittedName>
</protein>
<dbReference type="Proteomes" id="UP001597521">
    <property type="component" value="Unassembled WGS sequence"/>
</dbReference>
<dbReference type="InterPro" id="IPR007922">
    <property type="entry name" value="DciA-like"/>
</dbReference>
<organism evidence="2 3">
    <name type="scientific">Devosia albogilva</name>
    <dbReference type="NCBI Taxonomy" id="429726"/>
    <lineage>
        <taxon>Bacteria</taxon>
        <taxon>Pseudomonadati</taxon>
        <taxon>Pseudomonadota</taxon>
        <taxon>Alphaproteobacteria</taxon>
        <taxon>Hyphomicrobiales</taxon>
        <taxon>Devosiaceae</taxon>
        <taxon>Devosia</taxon>
    </lineage>
</organism>
<evidence type="ECO:0000313" key="3">
    <source>
        <dbReference type="Proteomes" id="UP001597521"/>
    </source>
</evidence>